<accession>A0A011QFC6</accession>
<evidence type="ECO:0000313" key="2">
    <source>
        <dbReference type="EMBL" id="EXI77474.1"/>
    </source>
</evidence>
<proteinExistence type="predicted"/>
<sequence length="264" mass="28818">MKEVQRLLVVDAEAAPEPGAVGWKAVEDFGSRPPQPLPQRGDVRAEVGEIAGYRQVAFGGDEEACRLPLRVLDPEHLRQRHRLVVAGVVKDAEDHRVVVVVAQCHRPRRTADFVALGLVVPEHVGAQGPLAAVGTGSLVVGDALCRHQQGGHRIDQRRLARTDVAGEQRVLPARIERPHAPVESAPVENFQALQAKTGKRVVGDEIEPEALRIIHRRRPCSLYSSCSSDSACPFPLRHSPPPTASGRRPGADRIRPATAHRRRT</sequence>
<reference evidence="2 3" key="1">
    <citation type="submission" date="2014-02" db="EMBL/GenBank/DDBJ databases">
        <title>Expanding our view of genomic diversity in Candidatus Accumulibacter clades.</title>
        <authorList>
            <person name="Skennerton C.T."/>
            <person name="Barr J.J."/>
            <person name="Slater F.R."/>
            <person name="Bond P.L."/>
            <person name="Tyson G.W."/>
        </authorList>
    </citation>
    <scope>NUCLEOTIDE SEQUENCE [LARGE SCALE GENOMIC DNA]</scope>
    <source>
        <strain evidence="3">BA-92</strain>
    </source>
</reference>
<evidence type="ECO:0000313" key="3">
    <source>
        <dbReference type="Proteomes" id="UP000021816"/>
    </source>
</evidence>
<gene>
    <name evidence="2" type="ORF">AW10_03663</name>
</gene>
<name>A0A011QFC6_9PROT</name>
<organism evidence="2 3">
    <name type="scientific">Candidatus Accumulibacter appositus</name>
    <dbReference type="NCBI Taxonomy" id="1454003"/>
    <lineage>
        <taxon>Bacteria</taxon>
        <taxon>Pseudomonadati</taxon>
        <taxon>Pseudomonadota</taxon>
        <taxon>Betaproteobacteria</taxon>
        <taxon>Candidatus Accumulibacter</taxon>
    </lineage>
</organism>
<comment type="caution">
    <text evidence="2">The sequence shown here is derived from an EMBL/GenBank/DDBJ whole genome shotgun (WGS) entry which is preliminary data.</text>
</comment>
<dbReference type="EMBL" id="JEMX01000097">
    <property type="protein sequence ID" value="EXI77474.1"/>
    <property type="molecule type" value="Genomic_DNA"/>
</dbReference>
<dbReference type="AlphaFoldDB" id="A0A011QFC6"/>
<protein>
    <submittedName>
        <fullName evidence="2">Uncharacterized protein</fullName>
    </submittedName>
</protein>
<feature type="region of interest" description="Disordered" evidence="1">
    <location>
        <begin position="227"/>
        <end position="264"/>
    </location>
</feature>
<dbReference type="Proteomes" id="UP000021816">
    <property type="component" value="Unassembled WGS sequence"/>
</dbReference>
<evidence type="ECO:0000256" key="1">
    <source>
        <dbReference type="SAM" id="MobiDB-lite"/>
    </source>
</evidence>